<dbReference type="PATRIC" id="fig|33050.5.peg.1802"/>
<evidence type="ECO:0000313" key="2">
    <source>
        <dbReference type="EMBL" id="ALH80436.1"/>
    </source>
</evidence>
<dbReference type="PROSITE" id="PS50125">
    <property type="entry name" value="GUANYLATE_CYCLASE_2"/>
    <property type="match status" value="1"/>
</dbReference>
<dbReference type="InterPro" id="IPR046880">
    <property type="entry name" value="TPR-S"/>
</dbReference>
<dbReference type="EMBL" id="CP012700">
    <property type="protein sequence ID" value="ALH80436.1"/>
    <property type="molecule type" value="Genomic_DNA"/>
</dbReference>
<dbReference type="CDD" id="cd07302">
    <property type="entry name" value="CHD"/>
    <property type="match status" value="1"/>
</dbReference>
<name>A0A0N9V851_SPHMC</name>
<dbReference type="InterPro" id="IPR001054">
    <property type="entry name" value="A/G_cyclase"/>
</dbReference>
<dbReference type="Gene3D" id="3.30.70.1230">
    <property type="entry name" value="Nucleotide cyclase"/>
    <property type="match status" value="1"/>
</dbReference>
<dbReference type="GO" id="GO:0035556">
    <property type="term" value="P:intracellular signal transduction"/>
    <property type="evidence" value="ECO:0007669"/>
    <property type="project" value="InterPro"/>
</dbReference>
<dbReference type="KEGG" id="smag:AN936_08660"/>
<gene>
    <name evidence="2" type="ORF">AN936_08660</name>
</gene>
<evidence type="ECO:0000259" key="1">
    <source>
        <dbReference type="PROSITE" id="PS50125"/>
    </source>
</evidence>
<dbReference type="SUPFAM" id="SSF55073">
    <property type="entry name" value="Nucleotide cyclase"/>
    <property type="match status" value="1"/>
</dbReference>
<dbReference type="GO" id="GO:0009190">
    <property type="term" value="P:cyclic nucleotide biosynthetic process"/>
    <property type="evidence" value="ECO:0007669"/>
    <property type="project" value="InterPro"/>
</dbReference>
<dbReference type="GO" id="GO:0004016">
    <property type="term" value="F:adenylate cyclase activity"/>
    <property type="evidence" value="ECO:0007669"/>
    <property type="project" value="UniProtKB-ARBA"/>
</dbReference>
<organism evidence="2 3">
    <name type="scientific">Sphingopyxis macrogoltabida</name>
    <name type="common">Sphingomonas macrogoltabidus</name>
    <dbReference type="NCBI Taxonomy" id="33050"/>
    <lineage>
        <taxon>Bacteria</taxon>
        <taxon>Pseudomonadati</taxon>
        <taxon>Pseudomonadota</taxon>
        <taxon>Alphaproteobacteria</taxon>
        <taxon>Sphingomonadales</taxon>
        <taxon>Sphingomonadaceae</taxon>
        <taxon>Sphingopyxis</taxon>
    </lineage>
</organism>
<dbReference type="AlphaFoldDB" id="A0A0N9V851"/>
<protein>
    <recommendedName>
        <fullName evidence="1">Guanylate cyclase domain-containing protein</fullName>
    </recommendedName>
</protein>
<feature type="domain" description="Guanylate cyclase" evidence="1">
    <location>
        <begin position="421"/>
        <end position="541"/>
    </location>
</feature>
<dbReference type="Proteomes" id="UP000058074">
    <property type="component" value="Chromosome"/>
</dbReference>
<sequence length="594" mass="63005">MTDSGATASASAEAEVAHRLGQGDALSAFDCAAAARRAGTDSPRLRYLMVRALAASGDSLGAMHLYEQFDLAASGDVDSVSLAGRIWKDAAFDHRGSERTAYLQKAAAAYDHAFRMSGADFPAINAASLYAMLGERERAASLAEPIAANGPAGNYWDQATFVEALLLLGRGDEALIHARSADEQAGTRAGDRASTCRQIDRLAKSRAIDRDHAAAIIAVLRPMPVGVYCGRMFRAGGAGEANAHAAIARALDTRPVSALIGPLACGADILFAEEALARGIDLTVVLPFAEDDFIAQSVLSGGDEWLARYVRCRDGAAMVHFASTARYVSDDCQFILGSHTAMGLAKLRARELETAAIQFAVVDPAVAARPDAVIAGTNADIALWRDNGGVTGTIAVGDLDRRLEFPPAPKPPEGTRRGLYAILFADFAGFSKLGEGELPVFAQEVMGGIGRILDDFGDAVLFRNTWGDAVYAIIDEPATAARIALAMQERLGTLPPGLGLEGHRAGMRTGIHFGPIYRGVDPVVGNELWYGTEVTRTARIEPVTLVGEIYCTQPLAAMLALGNARDFNCDYVGKVKLAKDYGELALYRLSRRSA</sequence>
<accession>A0A0N9V851</accession>
<dbReference type="Pfam" id="PF20308">
    <property type="entry name" value="TPR-S"/>
    <property type="match status" value="1"/>
</dbReference>
<dbReference type="RefSeq" id="WP_054587802.1">
    <property type="nucleotide sequence ID" value="NZ_CP012700.1"/>
</dbReference>
<proteinExistence type="predicted"/>
<dbReference type="OrthoDB" id="2974768at2"/>
<reference evidence="2 3" key="1">
    <citation type="journal article" date="2015" name="Genome Announc.">
        <title>Complete Genome Sequence of Polypropylene Glycol- and Polyethylene Glycol-Degrading Sphingopyxis macrogoltabida Strain EY-1.</title>
        <authorList>
            <person name="Ohtsubo Y."/>
            <person name="Nagata Y."/>
            <person name="Numata M."/>
            <person name="Tsuchikane K."/>
            <person name="Hosoyama A."/>
            <person name="Yamazoe A."/>
            <person name="Tsuda M."/>
            <person name="Fujita N."/>
            <person name="Kawai F."/>
        </authorList>
    </citation>
    <scope>NUCLEOTIDE SEQUENCE [LARGE SCALE GENOMIC DNA]</scope>
    <source>
        <strain evidence="2 3">EY-1</strain>
    </source>
</reference>
<evidence type="ECO:0000313" key="3">
    <source>
        <dbReference type="Proteomes" id="UP000058074"/>
    </source>
</evidence>
<dbReference type="InterPro" id="IPR029787">
    <property type="entry name" value="Nucleotide_cyclase"/>
</dbReference>
<dbReference type="Pfam" id="PF00211">
    <property type="entry name" value="Guanylate_cyc"/>
    <property type="match status" value="1"/>
</dbReference>